<organism evidence="2 3">
    <name type="scientific">Candolleomyces aberdarensis</name>
    <dbReference type="NCBI Taxonomy" id="2316362"/>
    <lineage>
        <taxon>Eukaryota</taxon>
        <taxon>Fungi</taxon>
        <taxon>Dikarya</taxon>
        <taxon>Basidiomycota</taxon>
        <taxon>Agaricomycotina</taxon>
        <taxon>Agaricomycetes</taxon>
        <taxon>Agaricomycetidae</taxon>
        <taxon>Agaricales</taxon>
        <taxon>Agaricineae</taxon>
        <taxon>Psathyrellaceae</taxon>
        <taxon>Candolleomyces</taxon>
    </lineage>
</organism>
<dbReference type="EMBL" id="SDEE01000047">
    <property type="protein sequence ID" value="RXW23252.1"/>
    <property type="molecule type" value="Genomic_DNA"/>
</dbReference>
<protein>
    <submittedName>
        <fullName evidence="2">Uncharacterized protein</fullName>
    </submittedName>
</protein>
<dbReference type="STRING" id="2316362.A0A4Q2DV62"/>
<evidence type="ECO:0000256" key="1">
    <source>
        <dbReference type="SAM" id="MobiDB-lite"/>
    </source>
</evidence>
<feature type="compositionally biased region" description="Low complexity" evidence="1">
    <location>
        <begin position="127"/>
        <end position="149"/>
    </location>
</feature>
<dbReference type="Proteomes" id="UP000290288">
    <property type="component" value="Unassembled WGS sequence"/>
</dbReference>
<dbReference type="AlphaFoldDB" id="A0A4Q2DV62"/>
<evidence type="ECO:0000313" key="2">
    <source>
        <dbReference type="EMBL" id="RXW23252.1"/>
    </source>
</evidence>
<evidence type="ECO:0000313" key="3">
    <source>
        <dbReference type="Proteomes" id="UP000290288"/>
    </source>
</evidence>
<feature type="compositionally biased region" description="Low complexity" evidence="1">
    <location>
        <begin position="196"/>
        <end position="205"/>
    </location>
</feature>
<feature type="compositionally biased region" description="Basic and acidic residues" evidence="1">
    <location>
        <begin position="150"/>
        <end position="159"/>
    </location>
</feature>
<accession>A0A4Q2DV62</accession>
<feature type="region of interest" description="Disordered" evidence="1">
    <location>
        <begin position="127"/>
        <end position="159"/>
    </location>
</feature>
<sequence>MSDRKRALETNGPEGSSHKKLKSDVIIILLNAILMYFYNLFCTPQTSSGSNGPTAPGGLPTDQLIAQKRAEIAAKLAAMKNMGKPGGAPGPTAARSASGLGVAAPVPKVPMVPTTVPSKVVLNATPSPSISGAPTPAAGSGSANSPASEELARRVAEAKRRVAEAQSKLAVKDNPYMALAAAASKKPHRGSGGGSSAVPSPGPGSTDPSQQGAGLKMAAHPLLLDVTPVLAQSKKDRYKPMQPKFASIKANVRNAPTPPPAPTPVAVPSPAANPYSAAAAAKDGPAGGCSGDWV</sequence>
<keyword evidence="3" id="KW-1185">Reference proteome</keyword>
<feature type="region of interest" description="Disordered" evidence="1">
    <location>
        <begin position="182"/>
        <end position="213"/>
    </location>
</feature>
<name>A0A4Q2DV62_9AGAR</name>
<comment type="caution">
    <text evidence="2">The sequence shown here is derived from an EMBL/GenBank/DDBJ whole genome shotgun (WGS) entry which is preliminary data.</text>
</comment>
<reference evidence="2 3" key="1">
    <citation type="submission" date="2019-01" db="EMBL/GenBank/DDBJ databases">
        <title>Draft genome sequence of Psathyrella aberdarensis IHI B618.</title>
        <authorList>
            <person name="Buettner E."/>
            <person name="Kellner H."/>
        </authorList>
    </citation>
    <scope>NUCLEOTIDE SEQUENCE [LARGE SCALE GENOMIC DNA]</scope>
    <source>
        <strain evidence="2 3">IHI B618</strain>
    </source>
</reference>
<gene>
    <name evidence="2" type="ORF">EST38_g2602</name>
</gene>
<dbReference type="OrthoDB" id="10264544at2759"/>
<proteinExistence type="predicted"/>